<dbReference type="SUPFAM" id="SSF109604">
    <property type="entry name" value="HD-domain/PDEase-like"/>
    <property type="match status" value="1"/>
</dbReference>
<feature type="transmembrane region" description="Helical" evidence="1">
    <location>
        <begin position="85"/>
        <end position="104"/>
    </location>
</feature>
<feature type="transmembrane region" description="Helical" evidence="1">
    <location>
        <begin position="110"/>
        <end position="128"/>
    </location>
</feature>
<feature type="transmembrane region" description="Helical" evidence="1">
    <location>
        <begin position="12"/>
        <end position="29"/>
    </location>
</feature>
<dbReference type="InterPro" id="IPR003607">
    <property type="entry name" value="HD/PDEase_dom"/>
</dbReference>
<dbReference type="CDD" id="cd00077">
    <property type="entry name" value="HDc"/>
    <property type="match status" value="1"/>
</dbReference>
<reference evidence="3 4" key="1">
    <citation type="journal article" date="2008" name="Genome Biol.">
        <title>Encapsulated in silica: genome, proteome and physiology of the thermophilic bacterium Anoxybacillus flavithermus WK1.</title>
        <authorList>
            <person name="Saw J.H."/>
            <person name="Mountain B.W."/>
            <person name="Feng L."/>
            <person name="Omelchenko M.V."/>
            <person name="Hou S."/>
            <person name="Saito J.A."/>
            <person name="Stott M.B."/>
            <person name="Li D."/>
            <person name="Zhao G."/>
            <person name="Wu J."/>
            <person name="Galperin M.Y."/>
            <person name="Koonin E.V."/>
            <person name="Makarova K.S."/>
            <person name="Wolf Y.I."/>
            <person name="Rigden D.J."/>
            <person name="Dunfield P.F."/>
            <person name="Wang L."/>
            <person name="Alam M."/>
        </authorList>
    </citation>
    <scope>NUCLEOTIDE SEQUENCE [LARGE SCALE GENOMIC DNA]</scope>
    <source>
        <strain evidence="4">DSM 21510 / WK1</strain>
    </source>
</reference>
<dbReference type="KEGG" id="afl:Aflv_2246"/>
<dbReference type="PATRIC" id="fig|491915.6.peg.2305"/>
<keyword evidence="1" id="KW-0812">Transmembrane</keyword>
<dbReference type="InterPro" id="IPR037522">
    <property type="entry name" value="HD_GYP_dom"/>
</dbReference>
<dbReference type="HOGENOM" id="CLU_600842_0_0_9"/>
<feature type="domain" description="HD-GYP" evidence="2">
    <location>
        <begin position="261"/>
        <end position="455"/>
    </location>
</feature>
<gene>
    <name evidence="3" type="ordered locus">Aflv_2246</name>
</gene>
<dbReference type="STRING" id="491915.Aflv_2246"/>
<dbReference type="SMART" id="SM00471">
    <property type="entry name" value="HDc"/>
    <property type="match status" value="1"/>
</dbReference>
<dbReference type="Proteomes" id="UP000000742">
    <property type="component" value="Chromosome"/>
</dbReference>
<organism evidence="3 4">
    <name type="scientific">Anoxybacillus flavithermus (strain DSM 21510 / WK1)</name>
    <dbReference type="NCBI Taxonomy" id="491915"/>
    <lineage>
        <taxon>Bacteria</taxon>
        <taxon>Bacillati</taxon>
        <taxon>Bacillota</taxon>
        <taxon>Bacilli</taxon>
        <taxon>Bacillales</taxon>
        <taxon>Anoxybacillaceae</taxon>
        <taxon>Anoxybacillus</taxon>
    </lineage>
</organism>
<dbReference type="EMBL" id="CP000922">
    <property type="protein sequence ID" value="ACJ34603.1"/>
    <property type="molecule type" value="Genomic_DNA"/>
</dbReference>
<evidence type="ECO:0000256" key="1">
    <source>
        <dbReference type="SAM" id="Phobius"/>
    </source>
</evidence>
<feature type="transmembrane region" description="Helical" evidence="1">
    <location>
        <begin position="196"/>
        <end position="221"/>
    </location>
</feature>
<evidence type="ECO:0000313" key="3">
    <source>
        <dbReference type="EMBL" id="ACJ34603.1"/>
    </source>
</evidence>
<dbReference type="PROSITE" id="PS51832">
    <property type="entry name" value="HD_GYP"/>
    <property type="match status" value="1"/>
</dbReference>
<accession>B7GKX6</accession>
<keyword evidence="1" id="KW-0472">Membrane</keyword>
<feature type="transmembrane region" description="Helical" evidence="1">
    <location>
        <begin position="166"/>
        <end position="184"/>
    </location>
</feature>
<dbReference type="eggNOG" id="COG2206">
    <property type="taxonomic scope" value="Bacteria"/>
</dbReference>
<proteinExistence type="predicted"/>
<feature type="transmembrane region" description="Helical" evidence="1">
    <location>
        <begin position="35"/>
        <end position="53"/>
    </location>
</feature>
<name>B7GKX6_ANOFW</name>
<keyword evidence="1" id="KW-1133">Transmembrane helix</keyword>
<dbReference type="Gene3D" id="1.10.3210.10">
    <property type="entry name" value="Hypothetical protein af1432"/>
    <property type="match status" value="1"/>
</dbReference>
<sequence length="455" mass="53668">MNIHAHARRTIFIWPICFYTVFSCTLIYMNISNFPYILVTWLITLFLFVTLSHQKMNELLSFRDKKNEHDVYQYIYKLKQLPVKIMYIFSFCSFVFLALLFFAQENKDNLLLLICLYGIFHSFLFYIIDRTFVNIIAHDVHYFYDLGYRIPIISSDSLYMPFRIRLIHYNVSIVSFILMYMLAIKHMLIKNSSNDHVFFFNLSTVFLCIFVIFFLIIVHIISKYVKETIYTLKTKVTQRDIPNIYIDEFSNLVHALNIYNDPINKALRLLAAIENKGDEHKYIADHSRRVAYYCLQIGQSIGLQDHQLNSLYQASLLHAIGKIGIPDYILLKKEALSADEFSFIKQYPIISYFLAKSVFEIEDKDALEAILFHKEYVDGTGYPNQLKDKEIPIMAKIISVADSFDALMSTRPYRQKKNKDEIIHILKKESGIKWDCDIVSRFIDLFLKNRPNIMN</sequence>
<evidence type="ECO:0000313" key="4">
    <source>
        <dbReference type="Proteomes" id="UP000000742"/>
    </source>
</evidence>
<evidence type="ECO:0000259" key="2">
    <source>
        <dbReference type="PROSITE" id="PS51832"/>
    </source>
</evidence>
<protein>
    <submittedName>
        <fullName evidence="3">Multidomain signal transduction protein, predicted phosphodiesterase (Contains HD-GYP domain)</fullName>
    </submittedName>
</protein>
<dbReference type="PANTHER" id="PTHR43155">
    <property type="entry name" value="CYCLIC DI-GMP PHOSPHODIESTERASE PA4108-RELATED"/>
    <property type="match status" value="1"/>
</dbReference>
<dbReference type="Pfam" id="PF13487">
    <property type="entry name" value="HD_5"/>
    <property type="match status" value="1"/>
</dbReference>
<dbReference type="AlphaFoldDB" id="B7GKX6"/>